<dbReference type="Proteomes" id="UP001141327">
    <property type="component" value="Unassembled WGS sequence"/>
</dbReference>
<dbReference type="EMBL" id="JAPMOS010000020">
    <property type="protein sequence ID" value="KAJ4459352.1"/>
    <property type="molecule type" value="Genomic_DNA"/>
</dbReference>
<keyword evidence="2" id="KW-1185">Reference proteome</keyword>
<name>A0ABQ8ULN0_9EUKA</name>
<evidence type="ECO:0000313" key="2">
    <source>
        <dbReference type="Proteomes" id="UP001141327"/>
    </source>
</evidence>
<organism evidence="1 2">
    <name type="scientific">Paratrimastix pyriformis</name>
    <dbReference type="NCBI Taxonomy" id="342808"/>
    <lineage>
        <taxon>Eukaryota</taxon>
        <taxon>Metamonada</taxon>
        <taxon>Preaxostyla</taxon>
        <taxon>Paratrimastigidae</taxon>
        <taxon>Paratrimastix</taxon>
    </lineage>
</organism>
<evidence type="ECO:0000313" key="1">
    <source>
        <dbReference type="EMBL" id="KAJ4459352.1"/>
    </source>
</evidence>
<protein>
    <submittedName>
        <fullName evidence="1">Uncharacterized protein</fullName>
    </submittedName>
</protein>
<comment type="caution">
    <text evidence="1">The sequence shown here is derived from an EMBL/GenBank/DDBJ whole genome shotgun (WGS) entry which is preliminary data.</text>
</comment>
<reference evidence="1" key="1">
    <citation type="journal article" date="2022" name="bioRxiv">
        <title>Genomics of Preaxostyla Flagellates Illuminates Evolutionary Transitions and the Path Towards Mitochondrial Loss.</title>
        <authorList>
            <person name="Novak L.V.F."/>
            <person name="Treitli S.C."/>
            <person name="Pyrih J."/>
            <person name="Halakuc P."/>
            <person name="Pipaliya S.V."/>
            <person name="Vacek V."/>
            <person name="Brzon O."/>
            <person name="Soukal P."/>
            <person name="Eme L."/>
            <person name="Dacks J.B."/>
            <person name="Karnkowska A."/>
            <person name="Elias M."/>
            <person name="Hampl V."/>
        </authorList>
    </citation>
    <scope>NUCLEOTIDE SEQUENCE</scope>
    <source>
        <strain evidence="1">RCP-MX</strain>
    </source>
</reference>
<accession>A0ABQ8ULN0</accession>
<proteinExistence type="predicted"/>
<sequence length="113" mass="11924">MKTSHHLFYHHRNPTASPLAATGLTTDLPSGSLAGVDFGALRATAPQVPYTALAWHGSASLCVGASLNRVHLWNVTQAGWDAMAGARATFLPPASAVLFQQPSTPSSFRAQWA</sequence>
<gene>
    <name evidence="1" type="ORF">PAPYR_4650</name>
</gene>